<dbReference type="AlphaFoldDB" id="A0A1D1VHT1"/>
<sequence length="101" mass="11289">MRDLDLVEACYNGPVKAGFMTLEESQMVFKKQFTPGSVEVSPFNSEKRKDYEGENGDDVLISVVVCPEEETHECTFVPSTFISPFGNTTKQNITRFAVSVI</sequence>
<evidence type="ECO:0000313" key="2">
    <source>
        <dbReference type="Proteomes" id="UP000186922"/>
    </source>
</evidence>
<dbReference type="Proteomes" id="UP000186922">
    <property type="component" value="Unassembled WGS sequence"/>
</dbReference>
<protein>
    <submittedName>
        <fullName evidence="1">Uncharacterized protein</fullName>
    </submittedName>
</protein>
<comment type="caution">
    <text evidence="1">The sequence shown here is derived from an EMBL/GenBank/DDBJ whole genome shotgun (WGS) entry which is preliminary data.</text>
</comment>
<reference evidence="1 2" key="1">
    <citation type="journal article" date="2016" name="Nat. Commun.">
        <title>Extremotolerant tardigrade genome and improved radiotolerance of human cultured cells by tardigrade-unique protein.</title>
        <authorList>
            <person name="Hashimoto T."/>
            <person name="Horikawa D.D."/>
            <person name="Saito Y."/>
            <person name="Kuwahara H."/>
            <person name="Kozuka-Hata H."/>
            <person name="Shin-I T."/>
            <person name="Minakuchi Y."/>
            <person name="Ohishi K."/>
            <person name="Motoyama A."/>
            <person name="Aizu T."/>
            <person name="Enomoto A."/>
            <person name="Kondo K."/>
            <person name="Tanaka S."/>
            <person name="Hara Y."/>
            <person name="Koshikawa S."/>
            <person name="Sagara H."/>
            <person name="Miura T."/>
            <person name="Yokobori S."/>
            <person name="Miyagawa K."/>
            <person name="Suzuki Y."/>
            <person name="Kubo T."/>
            <person name="Oyama M."/>
            <person name="Kohara Y."/>
            <person name="Fujiyama A."/>
            <person name="Arakawa K."/>
            <person name="Katayama T."/>
            <person name="Toyoda A."/>
            <person name="Kunieda T."/>
        </authorList>
    </citation>
    <scope>NUCLEOTIDE SEQUENCE [LARGE SCALE GENOMIC DNA]</scope>
    <source>
        <strain evidence="1 2">YOKOZUNA-1</strain>
    </source>
</reference>
<organism evidence="1 2">
    <name type="scientific">Ramazzottius varieornatus</name>
    <name type="common">Water bear</name>
    <name type="synonym">Tardigrade</name>
    <dbReference type="NCBI Taxonomy" id="947166"/>
    <lineage>
        <taxon>Eukaryota</taxon>
        <taxon>Metazoa</taxon>
        <taxon>Ecdysozoa</taxon>
        <taxon>Tardigrada</taxon>
        <taxon>Eutardigrada</taxon>
        <taxon>Parachela</taxon>
        <taxon>Hypsibioidea</taxon>
        <taxon>Ramazzottiidae</taxon>
        <taxon>Ramazzottius</taxon>
    </lineage>
</organism>
<dbReference type="EMBL" id="BDGG01000006">
    <property type="protein sequence ID" value="GAV00481.1"/>
    <property type="molecule type" value="Genomic_DNA"/>
</dbReference>
<name>A0A1D1VHT1_RAMVA</name>
<gene>
    <name evidence="1" type="primary">RvY_11322</name>
    <name evidence="1" type="synonym">RvY_11322.2</name>
    <name evidence="1" type="ORF">RvY_11322-2</name>
</gene>
<evidence type="ECO:0000313" key="1">
    <source>
        <dbReference type="EMBL" id="GAV00481.1"/>
    </source>
</evidence>
<keyword evidence="2" id="KW-1185">Reference proteome</keyword>
<accession>A0A1D1VHT1</accession>
<proteinExistence type="predicted"/>